<dbReference type="EMBL" id="BSFQ01000018">
    <property type="protein sequence ID" value="GLL12970.1"/>
    <property type="molecule type" value="Genomic_DNA"/>
</dbReference>
<dbReference type="AlphaFoldDB" id="A0A9W6NX18"/>
<protein>
    <submittedName>
        <fullName evidence="4">N-acetyltransferase</fullName>
    </submittedName>
</protein>
<dbReference type="PANTHER" id="PTHR43877:SF1">
    <property type="entry name" value="ACETYLTRANSFERASE"/>
    <property type="match status" value="1"/>
</dbReference>
<dbReference type="InterPro" id="IPR000182">
    <property type="entry name" value="GNAT_dom"/>
</dbReference>
<proteinExistence type="predicted"/>
<dbReference type="Proteomes" id="UP001143463">
    <property type="component" value="Unassembled WGS sequence"/>
</dbReference>
<evidence type="ECO:0000256" key="2">
    <source>
        <dbReference type="ARBA" id="ARBA00023315"/>
    </source>
</evidence>
<accession>A0A9W6NX18</accession>
<sequence>MVRRATVTDARAIARVQVESWRSAYEGLMPAELLAALSVDERERMWRGVLGSSGAAVLVAEESGALVGFVAVRPRPGDPDVGELLALYIAPSQWRRTIGTLLHNAAVEHLARQGCARAELWVLDGNERAAAFYRARGWIPDGRRQREERPDGFVLPEHGMSLDLRRTGGTARRV</sequence>
<dbReference type="InterPro" id="IPR050832">
    <property type="entry name" value="Bact_Acetyltransf"/>
</dbReference>
<evidence type="ECO:0000259" key="3">
    <source>
        <dbReference type="PROSITE" id="PS51186"/>
    </source>
</evidence>
<organism evidence="4 5">
    <name type="scientific">Pseudonocardia halophobica</name>
    <dbReference type="NCBI Taxonomy" id="29401"/>
    <lineage>
        <taxon>Bacteria</taxon>
        <taxon>Bacillati</taxon>
        <taxon>Actinomycetota</taxon>
        <taxon>Actinomycetes</taxon>
        <taxon>Pseudonocardiales</taxon>
        <taxon>Pseudonocardiaceae</taxon>
        <taxon>Pseudonocardia</taxon>
    </lineage>
</organism>
<dbReference type="Pfam" id="PF00583">
    <property type="entry name" value="Acetyltransf_1"/>
    <property type="match status" value="1"/>
</dbReference>
<dbReference type="PROSITE" id="PS51186">
    <property type="entry name" value="GNAT"/>
    <property type="match status" value="1"/>
</dbReference>
<gene>
    <name evidence="4" type="ORF">GCM10017577_41130</name>
</gene>
<dbReference type="InterPro" id="IPR016181">
    <property type="entry name" value="Acyl_CoA_acyltransferase"/>
</dbReference>
<evidence type="ECO:0000313" key="5">
    <source>
        <dbReference type="Proteomes" id="UP001143463"/>
    </source>
</evidence>
<evidence type="ECO:0000313" key="4">
    <source>
        <dbReference type="EMBL" id="GLL12970.1"/>
    </source>
</evidence>
<comment type="caution">
    <text evidence="4">The sequence shown here is derived from an EMBL/GenBank/DDBJ whole genome shotgun (WGS) entry which is preliminary data.</text>
</comment>
<name>A0A9W6NX18_9PSEU</name>
<keyword evidence="1" id="KW-0808">Transferase</keyword>
<feature type="domain" description="N-acetyltransferase" evidence="3">
    <location>
        <begin position="1"/>
        <end position="165"/>
    </location>
</feature>
<keyword evidence="5" id="KW-1185">Reference proteome</keyword>
<reference evidence="4" key="1">
    <citation type="journal article" date="2014" name="Int. J. Syst. Evol. Microbiol.">
        <title>Complete genome sequence of Corynebacterium casei LMG S-19264T (=DSM 44701T), isolated from a smear-ripened cheese.</title>
        <authorList>
            <consortium name="US DOE Joint Genome Institute (JGI-PGF)"/>
            <person name="Walter F."/>
            <person name="Albersmeier A."/>
            <person name="Kalinowski J."/>
            <person name="Ruckert C."/>
        </authorList>
    </citation>
    <scope>NUCLEOTIDE SEQUENCE</scope>
    <source>
        <strain evidence="4">VKM Ac-1069</strain>
    </source>
</reference>
<dbReference type="GO" id="GO:0016747">
    <property type="term" value="F:acyltransferase activity, transferring groups other than amino-acyl groups"/>
    <property type="evidence" value="ECO:0007669"/>
    <property type="project" value="InterPro"/>
</dbReference>
<reference evidence="4" key="2">
    <citation type="submission" date="2023-01" db="EMBL/GenBank/DDBJ databases">
        <authorList>
            <person name="Sun Q."/>
            <person name="Evtushenko L."/>
        </authorList>
    </citation>
    <scope>NUCLEOTIDE SEQUENCE</scope>
    <source>
        <strain evidence="4">VKM Ac-1069</strain>
    </source>
</reference>
<evidence type="ECO:0000256" key="1">
    <source>
        <dbReference type="ARBA" id="ARBA00022679"/>
    </source>
</evidence>
<keyword evidence="2" id="KW-0012">Acyltransferase</keyword>
<dbReference type="Gene3D" id="3.40.630.30">
    <property type="match status" value="1"/>
</dbReference>
<dbReference type="RefSeq" id="WP_051737091.1">
    <property type="nucleotide sequence ID" value="NZ_BAAAUZ010000006.1"/>
</dbReference>
<dbReference type="CDD" id="cd04301">
    <property type="entry name" value="NAT_SF"/>
    <property type="match status" value="1"/>
</dbReference>
<dbReference type="PANTHER" id="PTHR43877">
    <property type="entry name" value="AMINOALKYLPHOSPHONATE N-ACETYLTRANSFERASE-RELATED-RELATED"/>
    <property type="match status" value="1"/>
</dbReference>
<dbReference type="SUPFAM" id="SSF55729">
    <property type="entry name" value="Acyl-CoA N-acyltransferases (Nat)"/>
    <property type="match status" value="1"/>
</dbReference>